<feature type="compositionally biased region" description="Low complexity" evidence="5">
    <location>
        <begin position="225"/>
        <end position="235"/>
    </location>
</feature>
<evidence type="ECO:0000313" key="8">
    <source>
        <dbReference type="Proteomes" id="UP000318416"/>
    </source>
</evidence>
<feature type="coiled-coil region" evidence="4">
    <location>
        <begin position="440"/>
        <end position="494"/>
    </location>
</feature>
<dbReference type="RefSeq" id="WP_145795097.1">
    <property type="nucleotide sequence ID" value="NZ_BAAABR010000047.1"/>
</dbReference>
<feature type="domain" description="Rad50/SbcC-type AAA" evidence="6">
    <location>
        <begin position="5"/>
        <end position="187"/>
    </location>
</feature>
<keyword evidence="7" id="KW-0540">Nuclease</keyword>
<evidence type="ECO:0000256" key="5">
    <source>
        <dbReference type="SAM" id="MobiDB-lite"/>
    </source>
</evidence>
<dbReference type="InterPro" id="IPR027417">
    <property type="entry name" value="P-loop_NTPase"/>
</dbReference>
<gene>
    <name evidence="7" type="ORF">FB465_5783</name>
</gene>
<dbReference type="PANTHER" id="PTHR32114">
    <property type="entry name" value="ABC TRANSPORTER ABCH.3"/>
    <property type="match status" value="1"/>
</dbReference>
<reference evidence="7 8" key="1">
    <citation type="submission" date="2019-06" db="EMBL/GenBank/DDBJ databases">
        <title>Sequencing the genomes of 1000 actinobacteria strains.</title>
        <authorList>
            <person name="Klenk H.-P."/>
        </authorList>
    </citation>
    <scope>NUCLEOTIDE SEQUENCE [LARGE SCALE GENOMIC DNA]</scope>
    <source>
        <strain evidence="7 8">DSM 41649</strain>
    </source>
</reference>
<dbReference type="GO" id="GO:0006302">
    <property type="term" value="P:double-strand break repair"/>
    <property type="evidence" value="ECO:0007669"/>
    <property type="project" value="InterPro"/>
</dbReference>
<feature type="region of interest" description="Disordered" evidence="5">
    <location>
        <begin position="223"/>
        <end position="244"/>
    </location>
</feature>
<dbReference type="Gene3D" id="3.40.50.300">
    <property type="entry name" value="P-loop containing nucleotide triphosphate hydrolases"/>
    <property type="match status" value="2"/>
</dbReference>
<name>A0A561EYD7_9ACTN</name>
<sequence length="1011" mass="107846">MRLHQLTLTAFGPFAGTEQVDFDLLSSAGLFLLRGATGAGKSSVLDAVCFALYGEVPGARKGNPLRSDHADPLVLTEVRLELTLGGRRLEITRSPEQQRPKRRGSGMTTEKPQTLLREWCAGLGDGTSGWRPLSRSHQEAGEEIRRLIGMSREQFCQVVLLPQGDFARFLRADANDRAALLRQLFDTGRFELVERWLGEQRRRHEAAVQDGRLRLRDLAGRAEEAAGPAAEPSEAWVPAEDGSASSSASGQAAGVLAWAAILRGGAAEQLAAARSAVDLAETTYAAAQQRQERAHELSDRQRRHRAAVLEAARLAESAEERADDQRRLTQAQAAAVVESVLRLRDGAAGAHLAAERSEQARRAGVTEPSLARADAEALAEAERQLRAELGRLEAARADERRHAALGREQEQAAAERGRAEELAEDAQDWLVDFDARLEAVQEEQTAARAAEAKVEQLDAQRAELSGRLTAARHRDELRGRITDAERELLTLRGRAQDARGHSLDLRERRLTGMAAELAGQLHGGEPCRVCGSAVHPSPAQPADTQVRAEDEELARTAQIRAEQALAGAEAALTALRVDEASAAGAAGAQSVAELGQALDAAEQSRREALLAADGLGLISQRIAQLTQEQSKQQSQLRQAAADSAALSAKLQTLAAEQQELGRRVSAARGDAPSVAARAASLGALADAVAAALAAVRSRSEAAARLGAAEQELAQVSVAAGFADPEAARAALLPAAERSALQERLERIRAERDAAEARLAEPELVAAAALPAVDLTAVQEELRDATARLRAASAEETAARERCAALARIGRQLAELAAGLAPALERYGRISRLAGLAAGTSTENVLRMRLESYVLAARLEQVAAAASDRLVRMSGGRYTLVHSDDRVAGNRRSGLALRVVDAWTGIDRDTATLSGGESFFASLALALGLADVVTDEAGGMPLDTLFIDEGFGSLDEQALEEVMDVLDGLRERDRAVGIVSHVADLRSRIPAQLLVRKSRHGSTLRLAAREDG</sequence>
<dbReference type="PANTHER" id="PTHR32114:SF2">
    <property type="entry name" value="ABC TRANSPORTER ABCH.3"/>
    <property type="match status" value="1"/>
</dbReference>
<evidence type="ECO:0000259" key="6">
    <source>
        <dbReference type="Pfam" id="PF13476"/>
    </source>
</evidence>
<dbReference type="EMBL" id="VIVR01000001">
    <property type="protein sequence ID" value="TWE20628.1"/>
    <property type="molecule type" value="Genomic_DNA"/>
</dbReference>
<keyword evidence="4" id="KW-0175">Coiled coil</keyword>
<proteinExistence type="inferred from homology"/>
<comment type="similarity">
    <text evidence="1">Belongs to the SMC family. SbcC subfamily.</text>
</comment>
<dbReference type="AlphaFoldDB" id="A0A561EYD7"/>
<dbReference type="Pfam" id="PF13476">
    <property type="entry name" value="AAA_23"/>
    <property type="match status" value="1"/>
</dbReference>
<organism evidence="7 8">
    <name type="scientific">Kitasatospora atroaurantiaca</name>
    <dbReference type="NCBI Taxonomy" id="285545"/>
    <lineage>
        <taxon>Bacteria</taxon>
        <taxon>Bacillati</taxon>
        <taxon>Actinomycetota</taxon>
        <taxon>Actinomycetes</taxon>
        <taxon>Kitasatosporales</taxon>
        <taxon>Streptomycetaceae</taxon>
        <taxon>Kitasatospora</taxon>
    </lineage>
</organism>
<protein>
    <recommendedName>
        <fullName evidence="3">Nuclease SbcCD subunit C</fullName>
    </recommendedName>
</protein>
<accession>A0A561EYD7</accession>
<evidence type="ECO:0000256" key="4">
    <source>
        <dbReference type="SAM" id="Coils"/>
    </source>
</evidence>
<keyword evidence="8" id="KW-1185">Reference proteome</keyword>
<keyword evidence="7" id="KW-0378">Hydrolase</keyword>
<comment type="subunit">
    <text evidence="2">Heterodimer of SbcC and SbcD.</text>
</comment>
<dbReference type="GO" id="GO:0004527">
    <property type="term" value="F:exonuclease activity"/>
    <property type="evidence" value="ECO:0007669"/>
    <property type="project" value="UniProtKB-KW"/>
</dbReference>
<evidence type="ECO:0000256" key="1">
    <source>
        <dbReference type="ARBA" id="ARBA00006930"/>
    </source>
</evidence>
<dbReference type="OrthoDB" id="9795626at2"/>
<dbReference type="Pfam" id="PF13558">
    <property type="entry name" value="SbcC_Walker_B"/>
    <property type="match status" value="1"/>
</dbReference>
<dbReference type="SUPFAM" id="SSF52540">
    <property type="entry name" value="P-loop containing nucleoside triphosphate hydrolases"/>
    <property type="match status" value="1"/>
</dbReference>
<feature type="region of interest" description="Disordered" evidence="5">
    <location>
        <begin position="89"/>
        <end position="110"/>
    </location>
</feature>
<evidence type="ECO:0000313" key="7">
    <source>
        <dbReference type="EMBL" id="TWE20628.1"/>
    </source>
</evidence>
<dbReference type="InterPro" id="IPR038729">
    <property type="entry name" value="Rad50/SbcC_AAA"/>
</dbReference>
<feature type="compositionally biased region" description="Basic and acidic residues" evidence="5">
    <location>
        <begin position="89"/>
        <end position="99"/>
    </location>
</feature>
<feature type="coiled-coil region" evidence="4">
    <location>
        <begin position="622"/>
        <end position="656"/>
    </location>
</feature>
<dbReference type="GO" id="GO:0016887">
    <property type="term" value="F:ATP hydrolysis activity"/>
    <property type="evidence" value="ECO:0007669"/>
    <property type="project" value="InterPro"/>
</dbReference>
<keyword evidence="7" id="KW-0269">Exonuclease</keyword>
<comment type="caution">
    <text evidence="7">The sequence shown here is derived from an EMBL/GenBank/DDBJ whole genome shotgun (WGS) entry which is preliminary data.</text>
</comment>
<evidence type="ECO:0000256" key="2">
    <source>
        <dbReference type="ARBA" id="ARBA00011322"/>
    </source>
</evidence>
<feature type="coiled-coil region" evidence="4">
    <location>
        <begin position="737"/>
        <end position="801"/>
    </location>
</feature>
<dbReference type="Proteomes" id="UP000318416">
    <property type="component" value="Unassembled WGS sequence"/>
</dbReference>
<evidence type="ECO:0000256" key="3">
    <source>
        <dbReference type="ARBA" id="ARBA00013368"/>
    </source>
</evidence>